<evidence type="ECO:0000313" key="2">
    <source>
        <dbReference type="Proteomes" id="UP000076502"/>
    </source>
</evidence>
<evidence type="ECO:0000313" key="1">
    <source>
        <dbReference type="EMBL" id="KZC13045.1"/>
    </source>
</evidence>
<proteinExistence type="predicted"/>
<dbReference type="EMBL" id="KQ434978">
    <property type="protein sequence ID" value="KZC13045.1"/>
    <property type="molecule type" value="Genomic_DNA"/>
</dbReference>
<protein>
    <submittedName>
        <fullName evidence="1">Uncharacterized protein</fullName>
    </submittedName>
</protein>
<gene>
    <name evidence="1" type="ORF">WN55_04942</name>
</gene>
<reference evidence="1 2" key="1">
    <citation type="submission" date="2015-07" db="EMBL/GenBank/DDBJ databases">
        <title>The genome of Dufourea novaeangliae.</title>
        <authorList>
            <person name="Pan H."/>
            <person name="Kapheim K."/>
        </authorList>
    </citation>
    <scope>NUCLEOTIDE SEQUENCE [LARGE SCALE GENOMIC DNA]</scope>
    <source>
        <strain evidence="1">0120121106</strain>
        <tissue evidence="1">Whole body</tissue>
    </source>
</reference>
<keyword evidence="2" id="KW-1185">Reference proteome</keyword>
<name>A0A154PME7_DUFNO</name>
<dbReference type="AlphaFoldDB" id="A0A154PME7"/>
<sequence length="55" mass="6585">MSKLGYWSFCGSFCNSVLIREDEFKNFNINIDLLDLVIHLLKVFILRMFRIQDID</sequence>
<dbReference type="Proteomes" id="UP000076502">
    <property type="component" value="Unassembled WGS sequence"/>
</dbReference>
<organism evidence="1 2">
    <name type="scientific">Dufourea novaeangliae</name>
    <name type="common">Sweat bee</name>
    <dbReference type="NCBI Taxonomy" id="178035"/>
    <lineage>
        <taxon>Eukaryota</taxon>
        <taxon>Metazoa</taxon>
        <taxon>Ecdysozoa</taxon>
        <taxon>Arthropoda</taxon>
        <taxon>Hexapoda</taxon>
        <taxon>Insecta</taxon>
        <taxon>Pterygota</taxon>
        <taxon>Neoptera</taxon>
        <taxon>Endopterygota</taxon>
        <taxon>Hymenoptera</taxon>
        <taxon>Apocrita</taxon>
        <taxon>Aculeata</taxon>
        <taxon>Apoidea</taxon>
        <taxon>Anthophila</taxon>
        <taxon>Halictidae</taxon>
        <taxon>Rophitinae</taxon>
        <taxon>Dufourea</taxon>
    </lineage>
</organism>
<accession>A0A154PME7</accession>